<organism evidence="3 4">
    <name type="scientific">Betta splendens</name>
    <name type="common">Siamese fighting fish</name>
    <dbReference type="NCBI Taxonomy" id="158456"/>
    <lineage>
        <taxon>Eukaryota</taxon>
        <taxon>Metazoa</taxon>
        <taxon>Chordata</taxon>
        <taxon>Craniata</taxon>
        <taxon>Vertebrata</taxon>
        <taxon>Euteleostomi</taxon>
        <taxon>Actinopterygii</taxon>
        <taxon>Neopterygii</taxon>
        <taxon>Teleostei</taxon>
        <taxon>Neoteleostei</taxon>
        <taxon>Acanthomorphata</taxon>
        <taxon>Anabantaria</taxon>
        <taxon>Anabantiformes</taxon>
        <taxon>Anabantoidei</taxon>
        <taxon>Osphronemidae</taxon>
        <taxon>Betta</taxon>
    </lineage>
</organism>
<dbReference type="InParanoid" id="A0A6P7LGU4"/>
<keyword evidence="3" id="KW-1185">Reference proteome</keyword>
<evidence type="ECO:0000313" key="4">
    <source>
        <dbReference type="RefSeq" id="XP_028993268.1"/>
    </source>
</evidence>
<dbReference type="InterPro" id="IPR011043">
    <property type="entry name" value="Gal_Oxase/kelch_b-propeller"/>
</dbReference>
<dbReference type="AlphaFoldDB" id="A0A6P7LGU4"/>
<sequence>MSVAMTGPSYSMGQSGNSLWTQLFPSSPSPCDRYKHASCSYDGNVYILGGRDNSCLRDFWRYNIVCNEWTELSCTSEAAPEELEEHSMVAHEGILYVFGGMLDSAYTKCKCALWVFDIDKQKWVQSQEKPSIRQAQMPTNRKGHSAVVMGSAMLVYGGYVDIKGSSPDFWSLNFDTMAWSQLSESQNSSGPGPRHNHSAVVYDNCMYLFGGLRGLRELRDFWRWNSSSHMWTSLRTKSGPSKLIGHSAATYKDCMLVFGGGEIQNTPTNSLWRYSFTSHTWWQVAVHPGCNAPSKIHHSCTGLGSSYEANTIVPSVGSRLNDKHRPFKNRCFPASLTSLESEGAIEMETFRLDKCYAGDSFSRCSELESSNQDLTGNKDPEKTGNCLTFEKANRTLWSYKKDDLLQGEDEDIVKHLPDLLLVIGGRPLTCHSPISIWHMTLTAS</sequence>
<dbReference type="OrthoDB" id="432528at2759"/>
<keyword evidence="1" id="KW-0880">Kelch repeat</keyword>
<dbReference type="GeneID" id="114847559"/>
<evidence type="ECO:0000256" key="2">
    <source>
        <dbReference type="ARBA" id="ARBA00022737"/>
    </source>
</evidence>
<protein>
    <submittedName>
        <fullName evidence="4">Ras guanine nucleotide exchange factor F isoform X1</fullName>
    </submittedName>
</protein>
<gene>
    <name evidence="4" type="primary">si:dkey-3d4.3</name>
</gene>
<dbReference type="Proteomes" id="UP000515150">
    <property type="component" value="Chromosome 21"/>
</dbReference>
<dbReference type="SMART" id="SM00612">
    <property type="entry name" value="Kelch"/>
    <property type="match status" value="3"/>
</dbReference>
<dbReference type="Pfam" id="PF24681">
    <property type="entry name" value="Kelch_KLHDC2_KLHL20_DRC7"/>
    <property type="match status" value="1"/>
</dbReference>
<dbReference type="PANTHER" id="PTHR46093">
    <property type="entry name" value="ACYL-COA-BINDING DOMAIN-CONTAINING PROTEIN 5"/>
    <property type="match status" value="1"/>
</dbReference>
<dbReference type="Gene3D" id="2.120.10.80">
    <property type="entry name" value="Kelch-type beta propeller"/>
    <property type="match status" value="2"/>
</dbReference>
<reference evidence="4" key="1">
    <citation type="submission" date="2025-08" db="UniProtKB">
        <authorList>
            <consortium name="RefSeq"/>
        </authorList>
    </citation>
    <scope>IDENTIFICATION</scope>
</reference>
<proteinExistence type="predicted"/>
<dbReference type="RefSeq" id="XP_028993268.1">
    <property type="nucleotide sequence ID" value="XM_029137435.3"/>
</dbReference>
<name>A0A6P7LGU4_BETSP</name>
<accession>A0A6P7LGU4</accession>
<evidence type="ECO:0000256" key="1">
    <source>
        <dbReference type="ARBA" id="ARBA00022441"/>
    </source>
</evidence>
<dbReference type="SUPFAM" id="SSF50965">
    <property type="entry name" value="Galactose oxidase, central domain"/>
    <property type="match status" value="1"/>
</dbReference>
<dbReference type="SUPFAM" id="SSF117281">
    <property type="entry name" value="Kelch motif"/>
    <property type="match status" value="1"/>
</dbReference>
<dbReference type="KEGG" id="bspl:114847559"/>
<dbReference type="CTD" id="555952"/>
<dbReference type="PANTHER" id="PTHR46093:SF18">
    <property type="entry name" value="FIBRONECTIN TYPE-III DOMAIN-CONTAINING PROTEIN"/>
    <property type="match status" value="1"/>
</dbReference>
<dbReference type="Pfam" id="PF01344">
    <property type="entry name" value="Kelch_1"/>
    <property type="match status" value="1"/>
</dbReference>
<evidence type="ECO:0000313" key="3">
    <source>
        <dbReference type="Proteomes" id="UP000515150"/>
    </source>
</evidence>
<keyword evidence="2" id="KW-0677">Repeat</keyword>
<dbReference type="InterPro" id="IPR006652">
    <property type="entry name" value="Kelch_1"/>
</dbReference>
<dbReference type="InterPro" id="IPR015915">
    <property type="entry name" value="Kelch-typ_b-propeller"/>
</dbReference>